<dbReference type="EMBL" id="CP011280">
    <property type="protein sequence ID" value="AKC95229.1"/>
    <property type="molecule type" value="Genomic_DNA"/>
</dbReference>
<dbReference type="HOGENOM" id="CLU_2939358_0_0_0"/>
<name>A0A0E3UTL0_9FUSO</name>
<dbReference type="AlphaFoldDB" id="A0A0E3UTL0"/>
<organism evidence="1 2">
    <name type="scientific">Sneathia vaginalis</name>
    <dbReference type="NCBI Taxonomy" id="187101"/>
    <lineage>
        <taxon>Bacteria</taxon>
        <taxon>Fusobacteriati</taxon>
        <taxon>Fusobacteriota</taxon>
        <taxon>Fusobacteriia</taxon>
        <taxon>Fusobacteriales</taxon>
        <taxon>Leptotrichiaceae</taxon>
        <taxon>Sneathia</taxon>
    </lineage>
</organism>
<dbReference type="PATRIC" id="fig|1069640.6.peg.266"/>
<proteinExistence type="predicted"/>
<sequence length="60" mass="7107">MKEIIKKLDKLFDWNCKNTDIIKKFPSRFNKDDAKALKSDWQKVGADLMWAVNEYGKKSK</sequence>
<dbReference type="STRING" id="187101.VC03_01400"/>
<protein>
    <submittedName>
        <fullName evidence="1">Uncharacterized protein</fullName>
    </submittedName>
</protein>
<dbReference type="Proteomes" id="UP000033103">
    <property type="component" value="Chromosome"/>
</dbReference>
<evidence type="ECO:0000313" key="2">
    <source>
        <dbReference type="Proteomes" id="UP000033103"/>
    </source>
</evidence>
<gene>
    <name evidence="1" type="ORF">VC03_01400</name>
</gene>
<dbReference type="OrthoDB" id="95744at2"/>
<dbReference type="RefSeq" id="WP_046328335.1">
    <property type="nucleotide sequence ID" value="NZ_CP011280.1"/>
</dbReference>
<reference evidence="1 2" key="1">
    <citation type="journal article" date="2012" name="BMC Genomics">
        <title>Genomic sequence analysis and characterization of Sneathia amnii sp. nov.</title>
        <authorList>
            <consortium name="Vaginal Microbiome Consortium (additional members)"/>
            <person name="Harwich M.D.Jr."/>
            <person name="Serrano M.G."/>
            <person name="Fettweis J.M."/>
            <person name="Alves J.M."/>
            <person name="Reimers M.A."/>
            <person name="Buck G.A."/>
            <person name="Jefferson K.K."/>
        </authorList>
    </citation>
    <scope>NUCLEOTIDE SEQUENCE [LARGE SCALE GENOMIC DNA]</scope>
    <source>
        <strain evidence="1 2">SN35</strain>
    </source>
</reference>
<accession>A0A0E3UTL0</accession>
<evidence type="ECO:0000313" key="1">
    <source>
        <dbReference type="EMBL" id="AKC95229.1"/>
    </source>
</evidence>
<keyword evidence="2" id="KW-1185">Reference proteome</keyword>
<dbReference type="KEGG" id="sns:VC03_01400"/>